<dbReference type="RefSeq" id="WP_132871997.1">
    <property type="nucleotide sequence ID" value="NZ_JAJUHT010000018.1"/>
</dbReference>
<keyword evidence="2 4" id="KW-0479">Metal-binding</keyword>
<dbReference type="HAMAP" id="MF_00213">
    <property type="entry name" value="HypA_HybF"/>
    <property type="match status" value="1"/>
</dbReference>
<dbReference type="GO" id="GO:0016151">
    <property type="term" value="F:nickel cation binding"/>
    <property type="evidence" value="ECO:0007669"/>
    <property type="project" value="UniProtKB-UniRule"/>
</dbReference>
<comment type="caution">
    <text evidence="5">The sequence shown here is derived from an EMBL/GenBank/DDBJ whole genome shotgun (WGS) entry which is preliminary data.</text>
</comment>
<sequence length="114" mass="12314">MHEVGVATSLIELVIETAKANDAKIVRSVTAKIGRLSAVDGEALKFAYEAIKEDYPILAESTLIIDNVPVTGKCESCGETDTYEEMFFSCSKCGSFSVKLLTGEELTVSEIEVD</sequence>
<evidence type="ECO:0000313" key="5">
    <source>
        <dbReference type="EMBL" id="TCK62153.1"/>
    </source>
</evidence>
<name>A0A4R1KDT0_9BACT</name>
<reference evidence="5 6" key="1">
    <citation type="submission" date="2019-03" db="EMBL/GenBank/DDBJ databases">
        <title>Genomic Encyclopedia of Type Strains, Phase IV (KMG-IV): sequencing the most valuable type-strain genomes for metagenomic binning, comparative biology and taxonomic classification.</title>
        <authorList>
            <person name="Goeker M."/>
        </authorList>
    </citation>
    <scope>NUCLEOTIDE SEQUENCE [LARGE SCALE GENOMIC DNA]</scope>
    <source>
        <strain evidence="5 6">DSM 24984</strain>
    </source>
</reference>
<feature type="binding site" evidence="4">
    <location>
        <position position="2"/>
    </location>
    <ligand>
        <name>Ni(2+)</name>
        <dbReference type="ChEBI" id="CHEBI:49786"/>
    </ligand>
</feature>
<dbReference type="Gene3D" id="3.30.2320.80">
    <property type="match status" value="1"/>
</dbReference>
<dbReference type="Pfam" id="PF01155">
    <property type="entry name" value="HypA"/>
    <property type="match status" value="1"/>
</dbReference>
<gene>
    <name evidence="4" type="primary">hypA</name>
    <name evidence="5" type="ORF">C8D98_0667</name>
</gene>
<dbReference type="PANTHER" id="PTHR34535">
    <property type="entry name" value="HYDROGENASE MATURATION FACTOR HYPA"/>
    <property type="match status" value="1"/>
</dbReference>
<keyword evidence="3 4" id="KW-0862">Zinc</keyword>
<accession>A0A4R1KDT0</accession>
<dbReference type="Proteomes" id="UP000294614">
    <property type="component" value="Unassembled WGS sequence"/>
</dbReference>
<evidence type="ECO:0000256" key="1">
    <source>
        <dbReference type="ARBA" id="ARBA00022596"/>
    </source>
</evidence>
<evidence type="ECO:0000313" key="6">
    <source>
        <dbReference type="Proteomes" id="UP000294614"/>
    </source>
</evidence>
<dbReference type="PANTHER" id="PTHR34535:SF3">
    <property type="entry name" value="HYDROGENASE MATURATION FACTOR HYPA"/>
    <property type="match status" value="1"/>
</dbReference>
<evidence type="ECO:0000256" key="2">
    <source>
        <dbReference type="ARBA" id="ARBA00022723"/>
    </source>
</evidence>
<keyword evidence="1 4" id="KW-0533">Nickel</keyword>
<feature type="binding site" evidence="4">
    <location>
        <position position="90"/>
    </location>
    <ligand>
        <name>Zn(2+)</name>
        <dbReference type="ChEBI" id="CHEBI:29105"/>
    </ligand>
</feature>
<evidence type="ECO:0000256" key="4">
    <source>
        <dbReference type="HAMAP-Rule" id="MF_00213"/>
    </source>
</evidence>
<feature type="binding site" evidence="4">
    <location>
        <position position="93"/>
    </location>
    <ligand>
        <name>Zn(2+)</name>
        <dbReference type="ChEBI" id="CHEBI:29105"/>
    </ligand>
</feature>
<comment type="similarity">
    <text evidence="4">Belongs to the HypA/HybF family.</text>
</comment>
<evidence type="ECO:0000256" key="3">
    <source>
        <dbReference type="ARBA" id="ARBA00022833"/>
    </source>
</evidence>
<feature type="binding site" evidence="4">
    <location>
        <position position="77"/>
    </location>
    <ligand>
        <name>Zn(2+)</name>
        <dbReference type="ChEBI" id="CHEBI:29105"/>
    </ligand>
</feature>
<dbReference type="InterPro" id="IPR000688">
    <property type="entry name" value="HypA/HybF"/>
</dbReference>
<dbReference type="GO" id="GO:0008270">
    <property type="term" value="F:zinc ion binding"/>
    <property type="evidence" value="ECO:0007669"/>
    <property type="project" value="UniProtKB-UniRule"/>
</dbReference>
<dbReference type="GO" id="GO:0051604">
    <property type="term" value="P:protein maturation"/>
    <property type="evidence" value="ECO:0007669"/>
    <property type="project" value="InterPro"/>
</dbReference>
<comment type="function">
    <text evidence="4">Involved in the maturation of [NiFe] hydrogenases. Required for nickel insertion into the metal center of the hydrogenase.</text>
</comment>
<keyword evidence="6" id="KW-1185">Reference proteome</keyword>
<dbReference type="EMBL" id="SMGG01000003">
    <property type="protein sequence ID" value="TCK62153.1"/>
    <property type="molecule type" value="Genomic_DNA"/>
</dbReference>
<protein>
    <recommendedName>
        <fullName evidence="4">Hydrogenase maturation factor HypA</fullName>
    </recommendedName>
</protein>
<feature type="binding site" evidence="4">
    <location>
        <position position="74"/>
    </location>
    <ligand>
        <name>Zn(2+)</name>
        <dbReference type="ChEBI" id="CHEBI:29105"/>
    </ligand>
</feature>
<proteinExistence type="inferred from homology"/>
<dbReference type="PIRSF" id="PIRSF004761">
    <property type="entry name" value="Hydrgn_mat_HypA"/>
    <property type="match status" value="1"/>
</dbReference>
<organism evidence="5 6">
    <name type="scientific">Seleniivibrio woodruffii</name>
    <dbReference type="NCBI Taxonomy" id="1078050"/>
    <lineage>
        <taxon>Bacteria</taxon>
        <taxon>Pseudomonadati</taxon>
        <taxon>Deferribacterota</taxon>
        <taxon>Deferribacteres</taxon>
        <taxon>Deferribacterales</taxon>
        <taxon>Geovibrionaceae</taxon>
        <taxon>Seleniivibrio</taxon>
    </lineage>
</organism>
<dbReference type="AlphaFoldDB" id="A0A4R1KDT0"/>
<dbReference type="OrthoDB" id="9800361at2"/>